<keyword evidence="12" id="KW-1133">Transmembrane helix</keyword>
<keyword evidence="7" id="KW-0808">Transferase</keyword>
<dbReference type="GO" id="GO:0004180">
    <property type="term" value="F:carboxypeptidase activity"/>
    <property type="evidence" value="ECO:0007669"/>
    <property type="project" value="UniProtKB-KW"/>
</dbReference>
<evidence type="ECO:0000313" key="16">
    <source>
        <dbReference type="EMBL" id="KZS38191.1"/>
    </source>
</evidence>
<reference evidence="16 17" key="1">
    <citation type="submission" date="2016-01" db="EMBL/GenBank/DDBJ databases">
        <title>The draft genome sequence of Aquimarina sp. RZW4-3-2.</title>
        <authorList>
            <person name="Wang Y."/>
        </authorList>
    </citation>
    <scope>NUCLEOTIDE SEQUENCE [LARGE SCALE GENOMIC DNA]</scope>
    <source>
        <strain evidence="16 17">RZW4-3-2</strain>
    </source>
</reference>
<proteinExistence type="inferred from homology"/>
<dbReference type="Gene3D" id="1.10.3810.10">
    <property type="entry name" value="Biosynthetic peptidoglycan transglycosylase-like"/>
    <property type="match status" value="1"/>
</dbReference>
<keyword evidence="12" id="KW-0472">Membrane</keyword>
<evidence type="ECO:0000256" key="10">
    <source>
        <dbReference type="ARBA" id="ARBA00044770"/>
    </source>
</evidence>
<dbReference type="InterPro" id="IPR001460">
    <property type="entry name" value="PCN-bd_Tpept"/>
</dbReference>
<dbReference type="PANTHER" id="PTHR32282">
    <property type="entry name" value="BINDING PROTEIN TRANSPEPTIDASE, PUTATIVE-RELATED"/>
    <property type="match status" value="1"/>
</dbReference>
<keyword evidence="9" id="KW-0511">Multifunctional enzyme</keyword>
<dbReference type="EMBL" id="LQRT01000060">
    <property type="protein sequence ID" value="KZS38191.1"/>
    <property type="molecule type" value="Genomic_DNA"/>
</dbReference>
<dbReference type="PANTHER" id="PTHR32282:SF15">
    <property type="entry name" value="PENICILLIN-BINDING PROTEIN 1C"/>
    <property type="match status" value="1"/>
</dbReference>
<dbReference type="GO" id="GO:0030288">
    <property type="term" value="C:outer membrane-bounded periplasmic space"/>
    <property type="evidence" value="ECO:0007669"/>
    <property type="project" value="TreeGrafter"/>
</dbReference>
<dbReference type="InterPro" id="IPR012338">
    <property type="entry name" value="Beta-lactam/transpept-like"/>
</dbReference>
<dbReference type="Pfam" id="PF00912">
    <property type="entry name" value="Transgly"/>
    <property type="match status" value="1"/>
</dbReference>
<dbReference type="Gene3D" id="3.40.710.10">
    <property type="entry name" value="DD-peptidase/beta-lactamase superfamily"/>
    <property type="match status" value="1"/>
</dbReference>
<dbReference type="GO" id="GO:0006508">
    <property type="term" value="P:proteolysis"/>
    <property type="evidence" value="ECO:0007669"/>
    <property type="project" value="UniProtKB-KW"/>
</dbReference>
<comment type="caution">
    <text evidence="16">The sequence shown here is derived from an EMBL/GenBank/DDBJ whole genome shotgun (WGS) entry which is preliminary data.</text>
</comment>
<dbReference type="EC" id="2.4.99.28" evidence="10"/>
<evidence type="ECO:0000256" key="9">
    <source>
        <dbReference type="ARBA" id="ARBA00023268"/>
    </source>
</evidence>
<evidence type="ECO:0000256" key="7">
    <source>
        <dbReference type="ARBA" id="ARBA00022679"/>
    </source>
</evidence>
<keyword evidence="6" id="KW-0328">Glycosyltransferase</keyword>
<protein>
    <recommendedName>
        <fullName evidence="10">peptidoglycan glycosyltransferase</fullName>
        <ecNumber evidence="10">2.4.99.28</ecNumber>
    </recommendedName>
</protein>
<evidence type="ECO:0000259" key="14">
    <source>
        <dbReference type="Pfam" id="PF00912"/>
    </source>
</evidence>
<dbReference type="InterPro" id="IPR050396">
    <property type="entry name" value="Glycosyltr_51/Transpeptidase"/>
</dbReference>
<dbReference type="AlphaFoldDB" id="A0A162WMG1"/>
<feature type="domain" description="Penicillin-binding protein transpeptidase" evidence="13">
    <location>
        <begin position="302"/>
        <end position="427"/>
    </location>
</feature>
<dbReference type="SUPFAM" id="SSF56601">
    <property type="entry name" value="beta-lactamase/transpeptidase-like"/>
    <property type="match status" value="1"/>
</dbReference>
<name>A0A162WMG1_9FLAO</name>
<evidence type="ECO:0000256" key="1">
    <source>
        <dbReference type="ARBA" id="ARBA00004752"/>
    </source>
</evidence>
<comment type="similarity">
    <text evidence="2">In the C-terminal section; belongs to the transpeptidase family.</text>
</comment>
<evidence type="ECO:0000256" key="2">
    <source>
        <dbReference type="ARBA" id="ARBA00007090"/>
    </source>
</evidence>
<evidence type="ECO:0000256" key="4">
    <source>
        <dbReference type="ARBA" id="ARBA00022645"/>
    </source>
</evidence>
<feature type="domain" description="Penicillin-binding C-terminal" evidence="15">
    <location>
        <begin position="694"/>
        <end position="777"/>
    </location>
</feature>
<sequence length="784" mass="88768">MIRIKFKNYIKKHPKRFIVFGLVVIWYYFCLPTPLFENPTATVIETKNGTLLGAKIASDGQWRFPETDSVPNKFKACIIAFEDQQFYRHLGFNPVAILKAIQENSKAGKVVRGGSTITQQVIRLSRKGQRRTYFEKLKELILATRLELSTSKENILELYASHAPYGGNVVGIDMAAWRYFGLPAYQLSWAESATLAVLPNAPSLIYPGKNQERLKQKRNRLLETLLQQSTIDSLTYELAISETLPSKPYVLPQTAPHLLDRIAKKHTGKRIQTTIDLIVQKQVNKIVSKHYESLKQNEVHNMAVLIMDVDTRKVLSYVGNTRTDKNHQKDVDIIKANRSTGSTLKPLLYAAMMDKGELLPQQLVSDVPTVIAGYTPKNYDESYSGAVPASRALARSLNIPAVRLLQQYGLQRFREELNMFKIKGLTYSADHYGLSLIVGGAEGNLWDLCKTYAGFTGTLKHFEDTSSEYFINEFAEPIILADDSVDFGKKTSQKPIYGAGSIWLTYEAMKKVNRPEGDEAWEFYDSSKEIAWKTGTSFGNRDAWAIGTSQNHVIGVWIGNADGEGRPGLTGLNAAAPVLFDVFNLLPDSKWFPIPYDDLVMTNVCSKSGFLASNHCPTKQMYIPISGRETRPCSLHKLVHLDLSMQYRVNSSCEPITEIIHEPWFVLPPLQEYFFKTNNADYRSLPPYRSDCIKESQARMDFIFPKKNSSVYLPKGFDGKINEVVLKIAHTDPETRVFWYIDNQFVGTTKQFHEMPVLPKVGDHLITIVDEKGNELKRKLTVKE</sequence>
<evidence type="ECO:0000313" key="17">
    <source>
        <dbReference type="Proteomes" id="UP000076715"/>
    </source>
</evidence>
<evidence type="ECO:0000256" key="3">
    <source>
        <dbReference type="ARBA" id="ARBA00007739"/>
    </source>
</evidence>
<comment type="catalytic activity">
    <reaction evidence="11">
        <text>[GlcNAc-(1-&gt;4)-Mur2Ac(oyl-L-Ala-gamma-D-Glu-L-Lys-D-Ala-D-Ala)](n)-di-trans,octa-cis-undecaprenyl diphosphate + beta-D-GlcNAc-(1-&gt;4)-Mur2Ac(oyl-L-Ala-gamma-D-Glu-L-Lys-D-Ala-D-Ala)-di-trans,octa-cis-undecaprenyl diphosphate = [GlcNAc-(1-&gt;4)-Mur2Ac(oyl-L-Ala-gamma-D-Glu-L-Lys-D-Ala-D-Ala)](n+1)-di-trans,octa-cis-undecaprenyl diphosphate + di-trans,octa-cis-undecaprenyl diphosphate + H(+)</text>
        <dbReference type="Rhea" id="RHEA:23708"/>
        <dbReference type="Rhea" id="RHEA-COMP:9602"/>
        <dbReference type="Rhea" id="RHEA-COMP:9603"/>
        <dbReference type="ChEBI" id="CHEBI:15378"/>
        <dbReference type="ChEBI" id="CHEBI:58405"/>
        <dbReference type="ChEBI" id="CHEBI:60033"/>
        <dbReference type="ChEBI" id="CHEBI:78435"/>
        <dbReference type="EC" id="2.4.99.28"/>
    </reaction>
</comment>
<comment type="similarity">
    <text evidence="3">In the N-terminal section; belongs to the glycosyltransferase 51 family.</text>
</comment>
<dbReference type="InterPro" id="IPR023346">
    <property type="entry name" value="Lysozyme-like_dom_sf"/>
</dbReference>
<dbReference type="Pfam" id="PF06832">
    <property type="entry name" value="BiPBP_C"/>
    <property type="match status" value="1"/>
</dbReference>
<keyword evidence="4" id="KW-0121">Carboxypeptidase</keyword>
<dbReference type="GO" id="GO:0009252">
    <property type="term" value="P:peptidoglycan biosynthetic process"/>
    <property type="evidence" value="ECO:0007669"/>
    <property type="project" value="InterPro"/>
</dbReference>
<keyword evidence="5" id="KW-0645">Protease</keyword>
<dbReference type="GO" id="GO:0008955">
    <property type="term" value="F:peptidoglycan glycosyltransferase activity"/>
    <property type="evidence" value="ECO:0007669"/>
    <property type="project" value="UniProtKB-EC"/>
</dbReference>
<evidence type="ECO:0000256" key="12">
    <source>
        <dbReference type="SAM" id="Phobius"/>
    </source>
</evidence>
<dbReference type="InterPro" id="IPR009647">
    <property type="entry name" value="PBP_C"/>
</dbReference>
<comment type="pathway">
    <text evidence="1">Cell wall biogenesis; peptidoglycan biosynthesis.</text>
</comment>
<feature type="transmembrane region" description="Helical" evidence="12">
    <location>
        <begin position="17"/>
        <end position="36"/>
    </location>
</feature>
<feature type="domain" description="Glycosyl transferase family 51" evidence="14">
    <location>
        <begin position="63"/>
        <end position="224"/>
    </location>
</feature>
<keyword evidence="12" id="KW-0812">Transmembrane</keyword>
<evidence type="ECO:0000256" key="11">
    <source>
        <dbReference type="ARBA" id="ARBA00049902"/>
    </source>
</evidence>
<keyword evidence="17" id="KW-1185">Reference proteome</keyword>
<evidence type="ECO:0000256" key="8">
    <source>
        <dbReference type="ARBA" id="ARBA00022801"/>
    </source>
</evidence>
<dbReference type="GO" id="GO:0008658">
    <property type="term" value="F:penicillin binding"/>
    <property type="evidence" value="ECO:0007669"/>
    <property type="project" value="InterPro"/>
</dbReference>
<dbReference type="InterPro" id="IPR011815">
    <property type="entry name" value="PBP_1c"/>
</dbReference>
<evidence type="ECO:0000259" key="15">
    <source>
        <dbReference type="Pfam" id="PF06832"/>
    </source>
</evidence>
<evidence type="ECO:0000256" key="6">
    <source>
        <dbReference type="ARBA" id="ARBA00022676"/>
    </source>
</evidence>
<dbReference type="Proteomes" id="UP000076715">
    <property type="component" value="Unassembled WGS sequence"/>
</dbReference>
<accession>A0A162WMG1</accession>
<dbReference type="Pfam" id="PF00905">
    <property type="entry name" value="Transpeptidase"/>
    <property type="match status" value="1"/>
</dbReference>
<dbReference type="STRING" id="1642818.AWE51_19325"/>
<dbReference type="RefSeq" id="WP_066320217.1">
    <property type="nucleotide sequence ID" value="NZ_LQRT01000060.1"/>
</dbReference>
<dbReference type="OrthoDB" id="9766909at2"/>
<keyword evidence="8" id="KW-0378">Hydrolase</keyword>
<dbReference type="InterPro" id="IPR001264">
    <property type="entry name" value="Glyco_trans_51"/>
</dbReference>
<evidence type="ECO:0000256" key="5">
    <source>
        <dbReference type="ARBA" id="ARBA00022670"/>
    </source>
</evidence>
<gene>
    <name evidence="16" type="ORF">AWE51_19325</name>
</gene>
<dbReference type="InterPro" id="IPR036950">
    <property type="entry name" value="PBP_transglycosylase"/>
</dbReference>
<dbReference type="SUPFAM" id="SSF53955">
    <property type="entry name" value="Lysozyme-like"/>
    <property type="match status" value="1"/>
</dbReference>
<organism evidence="16 17">
    <name type="scientific">Aquimarina aggregata</name>
    <dbReference type="NCBI Taxonomy" id="1642818"/>
    <lineage>
        <taxon>Bacteria</taxon>
        <taxon>Pseudomonadati</taxon>
        <taxon>Bacteroidota</taxon>
        <taxon>Flavobacteriia</taxon>
        <taxon>Flavobacteriales</taxon>
        <taxon>Flavobacteriaceae</taxon>
        <taxon>Aquimarina</taxon>
    </lineage>
</organism>
<evidence type="ECO:0000259" key="13">
    <source>
        <dbReference type="Pfam" id="PF00905"/>
    </source>
</evidence>
<dbReference type="NCBIfam" id="TIGR02073">
    <property type="entry name" value="PBP_1c"/>
    <property type="match status" value="1"/>
</dbReference>